<gene>
    <name evidence="1" type="ORF">JOC58_000837</name>
</gene>
<proteinExistence type="predicted"/>
<protein>
    <submittedName>
        <fullName evidence="1">Uncharacterized protein</fullName>
    </submittedName>
</protein>
<comment type="caution">
    <text evidence="1">The sequence shown here is derived from an EMBL/GenBank/DDBJ whole genome shotgun (WGS) entry which is preliminary data.</text>
</comment>
<accession>A0ABU1IX41</accession>
<keyword evidence="2" id="KW-1185">Reference proteome</keyword>
<reference evidence="1 2" key="1">
    <citation type="submission" date="2023-07" db="EMBL/GenBank/DDBJ databases">
        <title>Genomic Encyclopedia of Type Strains, Phase IV (KMG-IV): sequencing the most valuable type-strain genomes for metagenomic binning, comparative biology and taxonomic classification.</title>
        <authorList>
            <person name="Goeker M."/>
        </authorList>
    </citation>
    <scope>NUCLEOTIDE SEQUENCE [LARGE SCALE GENOMIC DNA]</scope>
    <source>
        <strain evidence="1 2">DSM 22170</strain>
    </source>
</reference>
<dbReference type="RefSeq" id="WP_188775569.1">
    <property type="nucleotide sequence ID" value="NZ_BMMB01000004.1"/>
</dbReference>
<dbReference type="EMBL" id="JAVDQH010000003">
    <property type="protein sequence ID" value="MDR6242952.1"/>
    <property type="molecule type" value="Genomic_DNA"/>
</dbReference>
<dbReference type="Proteomes" id="UP001185028">
    <property type="component" value="Unassembled WGS sequence"/>
</dbReference>
<organism evidence="1 2">
    <name type="scientific">Paenibacillus hunanensis</name>
    <dbReference type="NCBI Taxonomy" id="539262"/>
    <lineage>
        <taxon>Bacteria</taxon>
        <taxon>Bacillati</taxon>
        <taxon>Bacillota</taxon>
        <taxon>Bacilli</taxon>
        <taxon>Bacillales</taxon>
        <taxon>Paenibacillaceae</taxon>
        <taxon>Paenibacillus</taxon>
    </lineage>
</organism>
<sequence length="94" mass="11107">MNDNIRDRQRLRIQLLQDLYEYHFGPEERSFHLPGPKKNVGPLTDKETRLAYDYLHKKGLIDIKDVVGYMHFSITPQGIDLIEERILGERAEQI</sequence>
<name>A0ABU1IX41_9BACL</name>
<evidence type="ECO:0000313" key="1">
    <source>
        <dbReference type="EMBL" id="MDR6242952.1"/>
    </source>
</evidence>
<evidence type="ECO:0000313" key="2">
    <source>
        <dbReference type="Proteomes" id="UP001185028"/>
    </source>
</evidence>